<evidence type="ECO:0000313" key="2">
    <source>
        <dbReference type="Proteomes" id="UP000219193"/>
    </source>
</evidence>
<protein>
    <submittedName>
        <fullName evidence="1">Uncharacterized protein</fullName>
    </submittedName>
</protein>
<keyword evidence="2" id="KW-1185">Reference proteome</keyword>
<evidence type="ECO:0000313" key="1">
    <source>
        <dbReference type="EMBL" id="SOC78853.1"/>
    </source>
</evidence>
<sequence length="30" mass="3645">MFRFDIYIYTIPFAHTLVSICETKNDIKKH</sequence>
<dbReference type="Proteomes" id="UP000219193">
    <property type="component" value="Unassembled WGS sequence"/>
</dbReference>
<gene>
    <name evidence="1" type="ORF">SAMN06296241_0370</name>
</gene>
<reference evidence="2" key="1">
    <citation type="submission" date="2017-09" db="EMBL/GenBank/DDBJ databases">
        <authorList>
            <person name="Varghese N."/>
            <person name="Submissions S."/>
        </authorList>
    </citation>
    <scope>NUCLEOTIDE SEQUENCE [LARGE SCALE GENOMIC DNA]</scope>
    <source>
        <strain evidence="2">CGMCC 1.12641</strain>
    </source>
</reference>
<organism evidence="1 2">
    <name type="scientific">Salinimicrobium sediminis</name>
    <dbReference type="NCBI Taxonomy" id="1343891"/>
    <lineage>
        <taxon>Bacteria</taxon>
        <taxon>Pseudomonadati</taxon>
        <taxon>Bacteroidota</taxon>
        <taxon>Flavobacteriia</taxon>
        <taxon>Flavobacteriales</taxon>
        <taxon>Flavobacteriaceae</taxon>
        <taxon>Salinimicrobium</taxon>
    </lineage>
</organism>
<proteinExistence type="predicted"/>
<name>A0A285X0I6_9FLAO</name>
<dbReference type="AlphaFoldDB" id="A0A285X0I6"/>
<dbReference type="EMBL" id="OCMF01000001">
    <property type="protein sequence ID" value="SOC78853.1"/>
    <property type="molecule type" value="Genomic_DNA"/>
</dbReference>
<accession>A0A285X0I6</accession>